<accession>A0ABV4GUD6</accession>
<proteinExistence type="predicted"/>
<dbReference type="Proteomes" id="UP001565474">
    <property type="component" value="Unassembled WGS sequence"/>
</dbReference>
<comment type="caution">
    <text evidence="2">The sequence shown here is derived from an EMBL/GenBank/DDBJ whole genome shotgun (WGS) entry which is preliminary data.</text>
</comment>
<sequence length="86" mass="9561">MLFRRLAQGTNGPLARCRSMNIEKRALLDHAERCRRVANDLTHSKAAQRLRAMADEYQARAARLGDEGGSYPGPNSRVHLEGDVEG</sequence>
<feature type="region of interest" description="Disordered" evidence="1">
    <location>
        <begin position="64"/>
        <end position="86"/>
    </location>
</feature>
<keyword evidence="3" id="KW-1185">Reference proteome</keyword>
<name>A0ABV4GUD6_9BRAD</name>
<evidence type="ECO:0000256" key="1">
    <source>
        <dbReference type="SAM" id="MobiDB-lite"/>
    </source>
</evidence>
<organism evidence="2 3">
    <name type="scientific">Bradyrhizobium yuanmingense</name>
    <dbReference type="NCBI Taxonomy" id="108015"/>
    <lineage>
        <taxon>Bacteria</taxon>
        <taxon>Pseudomonadati</taxon>
        <taxon>Pseudomonadota</taxon>
        <taxon>Alphaproteobacteria</taxon>
        <taxon>Hyphomicrobiales</taxon>
        <taxon>Nitrobacteraceae</taxon>
        <taxon>Bradyrhizobium</taxon>
    </lineage>
</organism>
<evidence type="ECO:0000313" key="3">
    <source>
        <dbReference type="Proteomes" id="UP001565474"/>
    </source>
</evidence>
<dbReference type="EMBL" id="JBGBZN010000002">
    <property type="protein sequence ID" value="MEY9475570.1"/>
    <property type="molecule type" value="Genomic_DNA"/>
</dbReference>
<reference evidence="2 3" key="1">
    <citation type="submission" date="2024-07" db="EMBL/GenBank/DDBJ databases">
        <title>Genomic Encyclopedia of Type Strains, Phase V (KMG-V): Genome sequencing to study the core and pangenomes of soil and plant-associated prokaryotes.</title>
        <authorList>
            <person name="Whitman W."/>
        </authorList>
    </citation>
    <scope>NUCLEOTIDE SEQUENCE [LARGE SCALE GENOMIC DNA]</scope>
    <source>
        <strain evidence="2 3">USDA 222</strain>
    </source>
</reference>
<evidence type="ECO:0000313" key="2">
    <source>
        <dbReference type="EMBL" id="MEY9475570.1"/>
    </source>
</evidence>
<protein>
    <submittedName>
        <fullName evidence="2">Uncharacterized protein</fullName>
    </submittedName>
</protein>
<gene>
    <name evidence="2" type="ORF">ABH992_007969</name>
</gene>